<dbReference type="RefSeq" id="WP_131183593.1">
    <property type="nucleotide sequence ID" value="NZ_QJUO01000005.1"/>
</dbReference>
<evidence type="ECO:0000313" key="2">
    <source>
        <dbReference type="Proteomes" id="UP000292639"/>
    </source>
</evidence>
<dbReference type="Pfam" id="PF11075">
    <property type="entry name" value="DUF2780"/>
    <property type="match status" value="1"/>
</dbReference>
<evidence type="ECO:0008006" key="3">
    <source>
        <dbReference type="Google" id="ProtNLM"/>
    </source>
</evidence>
<dbReference type="AlphaFoldDB" id="A0A4Q9RAX9"/>
<dbReference type="EMBL" id="QJUP01000007">
    <property type="protein sequence ID" value="TBU97949.1"/>
    <property type="molecule type" value="Genomic_DNA"/>
</dbReference>
<protein>
    <recommendedName>
        <fullName evidence="3">DUF2780 domain-containing protein</fullName>
    </recommendedName>
</protein>
<dbReference type="Proteomes" id="UP000292639">
    <property type="component" value="Unassembled WGS sequence"/>
</dbReference>
<dbReference type="InterPro" id="IPR021302">
    <property type="entry name" value="DUF2780_VcgC/VcgE"/>
</dbReference>
<comment type="caution">
    <text evidence="1">The sequence shown here is derived from an EMBL/GenBank/DDBJ whole genome shotgun (WGS) entry which is preliminary data.</text>
</comment>
<organism evidence="1 2">
    <name type="scientific">Stutzerimonas kirkiae</name>
    <dbReference type="NCBI Taxonomy" id="2211392"/>
    <lineage>
        <taxon>Bacteria</taxon>
        <taxon>Pseudomonadati</taxon>
        <taxon>Pseudomonadota</taxon>
        <taxon>Gammaproteobacteria</taxon>
        <taxon>Pseudomonadales</taxon>
        <taxon>Pseudomonadaceae</taxon>
        <taxon>Stutzerimonas</taxon>
    </lineage>
</organism>
<sequence length="157" mass="15698">MNAIIEQLASQLDIQPQQAESAAGSIFKLVREQAPSGDFQQLLAALPQVGEWIARAGNVEAAPSASGGLFGSVGGLLGGLAGDTAQGGIAGALGELARTGLNADTLGRFVPALLEQLRQHIDPALLEKLLQAVPALSQLSGNGSAAGLGGLLGGLLK</sequence>
<name>A0A4Q9RAX9_9GAMM</name>
<reference evidence="1 2" key="1">
    <citation type="submission" date="2018-06" db="EMBL/GenBank/DDBJ databases">
        <title>Three novel Pseudomonas species isolated from symptomatic oak.</title>
        <authorList>
            <person name="Bueno-Gonzalez V."/>
            <person name="Brady C."/>
        </authorList>
    </citation>
    <scope>NUCLEOTIDE SEQUENCE [LARGE SCALE GENOMIC DNA]</scope>
    <source>
        <strain evidence="1 2">P17C</strain>
    </source>
</reference>
<keyword evidence="2" id="KW-1185">Reference proteome</keyword>
<gene>
    <name evidence="1" type="ORF">DNJ96_07450</name>
</gene>
<proteinExistence type="predicted"/>
<accession>A0A4Q9RAX9</accession>
<evidence type="ECO:0000313" key="1">
    <source>
        <dbReference type="EMBL" id="TBU97949.1"/>
    </source>
</evidence>